<dbReference type="AlphaFoldDB" id="A0A9X3UM55"/>
<dbReference type="Gene3D" id="3.40.50.2300">
    <property type="match status" value="2"/>
</dbReference>
<dbReference type="Proteomes" id="UP001151234">
    <property type="component" value="Unassembled WGS sequence"/>
</dbReference>
<feature type="chain" id="PRO_5040822796" evidence="3">
    <location>
        <begin position="23"/>
        <end position="315"/>
    </location>
</feature>
<comment type="caution">
    <text evidence="5">The sequence shown here is derived from an EMBL/GenBank/DDBJ whole genome shotgun (WGS) entry which is preliminary data.</text>
</comment>
<dbReference type="RefSeq" id="WP_267993558.1">
    <property type="nucleotide sequence ID" value="NZ_JAPJZI010000002.1"/>
</dbReference>
<evidence type="ECO:0000313" key="5">
    <source>
        <dbReference type="EMBL" id="MDA5401578.1"/>
    </source>
</evidence>
<feature type="domain" description="Periplasmic binding protein" evidence="4">
    <location>
        <begin position="33"/>
        <end position="283"/>
    </location>
</feature>
<dbReference type="PANTHER" id="PTHR30036">
    <property type="entry name" value="D-XYLOSE-BINDING PERIPLASMIC PROTEIN"/>
    <property type="match status" value="1"/>
</dbReference>
<evidence type="ECO:0000256" key="1">
    <source>
        <dbReference type="ARBA" id="ARBA00004418"/>
    </source>
</evidence>
<dbReference type="EMBL" id="JAPJZI010000002">
    <property type="protein sequence ID" value="MDA5401578.1"/>
    <property type="molecule type" value="Genomic_DNA"/>
</dbReference>
<name>A0A9X3UM55_9HYPH</name>
<comment type="similarity">
    <text evidence="2">Belongs to the bacterial solute-binding protein 2 family.</text>
</comment>
<evidence type="ECO:0000256" key="2">
    <source>
        <dbReference type="ARBA" id="ARBA00007639"/>
    </source>
</evidence>
<dbReference type="InterPro" id="IPR050555">
    <property type="entry name" value="Bact_Solute-Bind_Prot2"/>
</dbReference>
<dbReference type="Pfam" id="PF13407">
    <property type="entry name" value="Peripla_BP_4"/>
    <property type="match status" value="1"/>
</dbReference>
<gene>
    <name evidence="5" type="ORF">OQ273_23630</name>
</gene>
<evidence type="ECO:0000313" key="6">
    <source>
        <dbReference type="Proteomes" id="UP001151234"/>
    </source>
</evidence>
<dbReference type="InterPro" id="IPR025997">
    <property type="entry name" value="SBP_2_dom"/>
</dbReference>
<feature type="signal peptide" evidence="3">
    <location>
        <begin position="1"/>
        <end position="22"/>
    </location>
</feature>
<sequence>MKAFLKAAVIASALAVPAPALAADEPIDITMIIYASAGVPFFQPLELGANTAAEMLNVNLDIQYAQNDVVRQNNIMETALANGVDGLLVEIWDDNAFDEGVCNAMKGGTPVVGFNIDDSEGAEGNCRMAFVGQNFVDAGYTIGKRMIEEHGISEGDVVFTPVEYPEAAYAILRHKGVQMALDEVGAKADLVGVTDRLPEVLTAMTQYLIGNSDIKAIIGLGQQPMMMAQQALDETGVSVPIGGFDVAPEILDGIASGRITATVDQQPYSQGFYSVAQLAHYIRHGLYPADLSTGGRGLIDKSNYQNAVDQAGKYR</sequence>
<proteinExistence type="inferred from homology"/>
<dbReference type="GO" id="GO:0030288">
    <property type="term" value="C:outer membrane-bounded periplasmic space"/>
    <property type="evidence" value="ECO:0007669"/>
    <property type="project" value="TreeGrafter"/>
</dbReference>
<organism evidence="5 6">
    <name type="scientific">Hoeflea prorocentri</name>
    <dbReference type="NCBI Taxonomy" id="1922333"/>
    <lineage>
        <taxon>Bacteria</taxon>
        <taxon>Pseudomonadati</taxon>
        <taxon>Pseudomonadota</taxon>
        <taxon>Alphaproteobacteria</taxon>
        <taxon>Hyphomicrobiales</taxon>
        <taxon>Rhizobiaceae</taxon>
        <taxon>Hoeflea</taxon>
    </lineage>
</organism>
<keyword evidence="6" id="KW-1185">Reference proteome</keyword>
<evidence type="ECO:0000256" key="3">
    <source>
        <dbReference type="SAM" id="SignalP"/>
    </source>
</evidence>
<reference evidence="5" key="1">
    <citation type="submission" date="2022-11" db="EMBL/GenBank/DDBJ databases">
        <title>Draft genome sequence of Hoeflea poritis E7-10 and Hoeflea prorocentri PM5-8, separated from scleractinian coral Porites lutea and marine dinoflagellate.</title>
        <authorList>
            <person name="Zhang G."/>
            <person name="Wei Q."/>
            <person name="Cai L."/>
        </authorList>
    </citation>
    <scope>NUCLEOTIDE SEQUENCE</scope>
    <source>
        <strain evidence="5">PM5-8</strain>
    </source>
</reference>
<evidence type="ECO:0000259" key="4">
    <source>
        <dbReference type="Pfam" id="PF13407"/>
    </source>
</evidence>
<dbReference type="InterPro" id="IPR028082">
    <property type="entry name" value="Peripla_BP_I"/>
</dbReference>
<dbReference type="PANTHER" id="PTHR30036:SF7">
    <property type="entry name" value="ABC TRANSPORTER PERIPLASMIC-BINDING PROTEIN YPHF"/>
    <property type="match status" value="1"/>
</dbReference>
<accession>A0A9X3UM55</accession>
<comment type="subcellular location">
    <subcellularLocation>
        <location evidence="1">Periplasm</location>
    </subcellularLocation>
</comment>
<protein>
    <submittedName>
        <fullName evidence="5">Substrate-binding domain-containing protein</fullName>
    </submittedName>
</protein>
<dbReference type="GO" id="GO:0030246">
    <property type="term" value="F:carbohydrate binding"/>
    <property type="evidence" value="ECO:0007669"/>
    <property type="project" value="TreeGrafter"/>
</dbReference>
<keyword evidence="3" id="KW-0732">Signal</keyword>
<dbReference type="SUPFAM" id="SSF53822">
    <property type="entry name" value="Periplasmic binding protein-like I"/>
    <property type="match status" value="1"/>
</dbReference>